<gene>
    <name evidence="6" type="ORF">FRY74_11775</name>
</gene>
<dbReference type="PANTHER" id="PTHR30469">
    <property type="entry name" value="MULTIDRUG RESISTANCE PROTEIN MDTA"/>
    <property type="match status" value="1"/>
</dbReference>
<dbReference type="InterPro" id="IPR006143">
    <property type="entry name" value="RND_pump_MFP"/>
</dbReference>
<dbReference type="Gene3D" id="1.10.287.470">
    <property type="entry name" value="Helix hairpin bin"/>
    <property type="match status" value="1"/>
</dbReference>
<evidence type="ECO:0000259" key="3">
    <source>
        <dbReference type="Pfam" id="PF25954"/>
    </source>
</evidence>
<accession>A0A5C6RNP5</accession>
<evidence type="ECO:0000313" key="6">
    <source>
        <dbReference type="EMBL" id="TXB63926.1"/>
    </source>
</evidence>
<name>A0A5C6RNP5_9FLAO</name>
<comment type="similarity">
    <text evidence="1">Belongs to the membrane fusion protein (MFP) (TC 8.A.1) family.</text>
</comment>
<feature type="domain" description="CzcB-like alpha-helical hairpin" evidence="2">
    <location>
        <begin position="136"/>
        <end position="191"/>
    </location>
</feature>
<dbReference type="Pfam" id="PF25954">
    <property type="entry name" value="Beta-barrel_RND_2"/>
    <property type="match status" value="1"/>
</dbReference>
<dbReference type="GO" id="GO:0015562">
    <property type="term" value="F:efflux transmembrane transporter activity"/>
    <property type="evidence" value="ECO:0007669"/>
    <property type="project" value="TreeGrafter"/>
</dbReference>
<evidence type="ECO:0000313" key="7">
    <source>
        <dbReference type="Proteomes" id="UP000321721"/>
    </source>
</evidence>
<dbReference type="InterPro" id="IPR058647">
    <property type="entry name" value="BSH_CzcB-like"/>
</dbReference>
<evidence type="ECO:0000256" key="1">
    <source>
        <dbReference type="ARBA" id="ARBA00009477"/>
    </source>
</evidence>
<dbReference type="Pfam" id="PF25989">
    <property type="entry name" value="YknX_C"/>
    <property type="match status" value="1"/>
</dbReference>
<evidence type="ECO:0000259" key="4">
    <source>
        <dbReference type="Pfam" id="PF25973"/>
    </source>
</evidence>
<feature type="domain" description="CusB-like beta-barrel" evidence="3">
    <location>
        <begin position="233"/>
        <end position="305"/>
    </location>
</feature>
<dbReference type="EMBL" id="VOOS01000006">
    <property type="protein sequence ID" value="TXB63926.1"/>
    <property type="molecule type" value="Genomic_DNA"/>
</dbReference>
<feature type="domain" description="CzcB-like barrel-sandwich hybrid" evidence="4">
    <location>
        <begin position="101"/>
        <end position="213"/>
    </location>
</feature>
<dbReference type="PROSITE" id="PS51257">
    <property type="entry name" value="PROKAR_LIPOPROTEIN"/>
    <property type="match status" value="1"/>
</dbReference>
<dbReference type="InterPro" id="IPR058792">
    <property type="entry name" value="Beta-barrel_RND_2"/>
</dbReference>
<dbReference type="Proteomes" id="UP000321721">
    <property type="component" value="Unassembled WGS sequence"/>
</dbReference>
<dbReference type="InterPro" id="IPR058637">
    <property type="entry name" value="YknX-like_C"/>
</dbReference>
<keyword evidence="7" id="KW-1185">Reference proteome</keyword>
<dbReference type="SUPFAM" id="SSF111369">
    <property type="entry name" value="HlyD-like secretion proteins"/>
    <property type="match status" value="1"/>
</dbReference>
<dbReference type="Pfam" id="PF25893">
    <property type="entry name" value="HH_CzcB"/>
    <property type="match status" value="1"/>
</dbReference>
<evidence type="ECO:0000259" key="2">
    <source>
        <dbReference type="Pfam" id="PF25893"/>
    </source>
</evidence>
<dbReference type="Gene3D" id="2.40.30.170">
    <property type="match status" value="1"/>
</dbReference>
<dbReference type="PANTHER" id="PTHR30469:SF15">
    <property type="entry name" value="HLYD FAMILY OF SECRETION PROTEINS"/>
    <property type="match status" value="1"/>
</dbReference>
<protein>
    <submittedName>
        <fullName evidence="6">Efflux RND transporter periplasmic adaptor subunit</fullName>
    </submittedName>
</protein>
<evidence type="ECO:0000259" key="5">
    <source>
        <dbReference type="Pfam" id="PF25989"/>
    </source>
</evidence>
<dbReference type="NCBIfam" id="TIGR01730">
    <property type="entry name" value="RND_mfp"/>
    <property type="match status" value="1"/>
</dbReference>
<dbReference type="GO" id="GO:1990281">
    <property type="term" value="C:efflux pump complex"/>
    <property type="evidence" value="ECO:0007669"/>
    <property type="project" value="TreeGrafter"/>
</dbReference>
<dbReference type="Gene3D" id="2.40.50.100">
    <property type="match status" value="1"/>
</dbReference>
<comment type="caution">
    <text evidence="6">The sequence shown here is derived from an EMBL/GenBank/DDBJ whole genome shotgun (WGS) entry which is preliminary data.</text>
</comment>
<dbReference type="RefSeq" id="WP_147101853.1">
    <property type="nucleotide sequence ID" value="NZ_VOOS01000006.1"/>
</dbReference>
<dbReference type="OrthoDB" id="9806939at2"/>
<dbReference type="InterPro" id="IPR058648">
    <property type="entry name" value="HH_CzcB-like"/>
</dbReference>
<dbReference type="AlphaFoldDB" id="A0A5C6RNP5"/>
<organism evidence="6 7">
    <name type="scientific">Vicingus serpentipes</name>
    <dbReference type="NCBI Taxonomy" id="1926625"/>
    <lineage>
        <taxon>Bacteria</taxon>
        <taxon>Pseudomonadati</taxon>
        <taxon>Bacteroidota</taxon>
        <taxon>Flavobacteriia</taxon>
        <taxon>Flavobacteriales</taxon>
        <taxon>Vicingaceae</taxon>
        <taxon>Vicingus</taxon>
    </lineage>
</organism>
<proteinExistence type="inferred from homology"/>
<dbReference type="Gene3D" id="2.40.420.20">
    <property type="match status" value="1"/>
</dbReference>
<feature type="domain" description="YknX-like C-terminal permuted SH3-like" evidence="5">
    <location>
        <begin position="314"/>
        <end position="385"/>
    </location>
</feature>
<sequence length="388" mass="43176">MKKSLSILAIVVFLFSCGSKENKTVEEIVAENNLEEIRAKRAEIVDQQTLFAEQLEFIDTKIAELDSNKKIPLVTSFVVAEAIFNHYVELQGNVSTKNLLVIYPEFAGILTNVYVKEGDKVTKGQTLAKIDDGGLSQQLAQLQIQADLSKTTFERQERLWKQKIGSEMQYLQAKSSYEAQTKAVSQMQEQIEKTIVKAPFSGIIDDVISEQGSMVSPGGSQLMRILNLDNMYIETNVPEKHLTSITKNKNVEVEFPILGKTIKSTIRETGNYINPANRTFKVEISLPNDNNEIKPNLTAKVKINDYTSEKALLIPQSIISENAQGEQYVYVIKNRKGKDGIAEKAIITTGKTQGDVIEVLSGIENGTEMIIEGARSIQDGQTVKILNL</sequence>
<dbReference type="Pfam" id="PF25973">
    <property type="entry name" value="BSH_CzcB"/>
    <property type="match status" value="1"/>
</dbReference>
<reference evidence="6 7" key="1">
    <citation type="submission" date="2019-08" db="EMBL/GenBank/DDBJ databases">
        <title>Genome of Vicingus serpentipes NCIMB 15042.</title>
        <authorList>
            <person name="Bowman J.P."/>
        </authorList>
    </citation>
    <scope>NUCLEOTIDE SEQUENCE [LARGE SCALE GENOMIC DNA]</scope>
    <source>
        <strain evidence="6 7">NCIMB 15042</strain>
    </source>
</reference>